<feature type="transmembrane region" description="Helical" evidence="7">
    <location>
        <begin position="162"/>
        <end position="182"/>
    </location>
</feature>
<dbReference type="OrthoDB" id="413400at2759"/>
<feature type="region of interest" description="Disordered" evidence="6">
    <location>
        <begin position="387"/>
        <end position="406"/>
    </location>
</feature>
<evidence type="ECO:0000256" key="7">
    <source>
        <dbReference type="SAM" id="Phobius"/>
    </source>
</evidence>
<dbReference type="PROSITE" id="PS50076">
    <property type="entry name" value="DNAJ_2"/>
    <property type="match status" value="1"/>
</dbReference>
<evidence type="ECO:0000313" key="10">
    <source>
        <dbReference type="EMBL" id="KAF2416437.1"/>
    </source>
</evidence>
<dbReference type="AlphaFoldDB" id="A0A9P4NDZ3"/>
<evidence type="ECO:0000259" key="9">
    <source>
        <dbReference type="PROSITE" id="PS50076"/>
    </source>
</evidence>
<protein>
    <recommendedName>
        <fullName evidence="9">J domain-containing protein</fullName>
    </recommendedName>
</protein>
<dbReference type="PRINTS" id="PR00625">
    <property type="entry name" value="JDOMAIN"/>
</dbReference>
<dbReference type="PANTHER" id="PTHR44653:SF2">
    <property type="entry name" value="DNAJ HOMOLOG SUBFAMILY C MEMBER 1"/>
    <property type="match status" value="1"/>
</dbReference>
<evidence type="ECO:0000256" key="6">
    <source>
        <dbReference type="SAM" id="MobiDB-lite"/>
    </source>
</evidence>
<feature type="signal peptide" evidence="8">
    <location>
        <begin position="1"/>
        <end position="17"/>
    </location>
</feature>
<keyword evidence="2 8" id="KW-0732">Signal</keyword>
<keyword evidence="11" id="KW-1185">Reference proteome</keyword>
<comment type="caution">
    <text evidence="10">The sequence shown here is derived from an EMBL/GenBank/DDBJ whole genome shotgun (WGS) entry which is preliminary data.</text>
</comment>
<dbReference type="InterPro" id="IPR001623">
    <property type="entry name" value="DnaJ_domain"/>
</dbReference>
<feature type="chain" id="PRO_5040178050" description="J domain-containing protein" evidence="8">
    <location>
        <begin position="18"/>
        <end position="406"/>
    </location>
</feature>
<dbReference type="InterPro" id="IPR036869">
    <property type="entry name" value="J_dom_sf"/>
</dbReference>
<evidence type="ECO:0000313" key="11">
    <source>
        <dbReference type="Proteomes" id="UP000800235"/>
    </source>
</evidence>
<proteinExistence type="predicted"/>
<feature type="domain" description="J" evidence="9">
    <location>
        <begin position="41"/>
        <end position="138"/>
    </location>
</feature>
<evidence type="ECO:0000256" key="2">
    <source>
        <dbReference type="ARBA" id="ARBA00022729"/>
    </source>
</evidence>
<feature type="region of interest" description="Disordered" evidence="6">
    <location>
        <begin position="218"/>
        <end position="270"/>
    </location>
</feature>
<evidence type="ECO:0000256" key="3">
    <source>
        <dbReference type="ARBA" id="ARBA00022989"/>
    </source>
</evidence>
<keyword evidence="1 7" id="KW-0812">Transmembrane</keyword>
<evidence type="ECO:0000256" key="8">
    <source>
        <dbReference type="SAM" id="SignalP"/>
    </source>
</evidence>
<evidence type="ECO:0000256" key="1">
    <source>
        <dbReference type="ARBA" id="ARBA00022692"/>
    </source>
</evidence>
<reference evidence="10" key="1">
    <citation type="journal article" date="2020" name="Stud. Mycol.">
        <title>101 Dothideomycetes genomes: a test case for predicting lifestyles and emergence of pathogens.</title>
        <authorList>
            <person name="Haridas S."/>
            <person name="Albert R."/>
            <person name="Binder M."/>
            <person name="Bloem J."/>
            <person name="Labutti K."/>
            <person name="Salamov A."/>
            <person name="Andreopoulos B."/>
            <person name="Baker S."/>
            <person name="Barry K."/>
            <person name="Bills G."/>
            <person name="Bluhm B."/>
            <person name="Cannon C."/>
            <person name="Castanera R."/>
            <person name="Culley D."/>
            <person name="Daum C."/>
            <person name="Ezra D."/>
            <person name="Gonzalez J."/>
            <person name="Henrissat B."/>
            <person name="Kuo A."/>
            <person name="Liang C."/>
            <person name="Lipzen A."/>
            <person name="Lutzoni F."/>
            <person name="Magnuson J."/>
            <person name="Mondo S."/>
            <person name="Nolan M."/>
            <person name="Ohm R."/>
            <person name="Pangilinan J."/>
            <person name="Park H.-J."/>
            <person name="Ramirez L."/>
            <person name="Alfaro M."/>
            <person name="Sun H."/>
            <person name="Tritt A."/>
            <person name="Yoshinaga Y."/>
            <person name="Zwiers L.-H."/>
            <person name="Turgeon B."/>
            <person name="Goodwin S."/>
            <person name="Spatafora J."/>
            <person name="Crous P."/>
            <person name="Grigoriev I."/>
        </authorList>
    </citation>
    <scope>NUCLEOTIDE SEQUENCE</scope>
    <source>
        <strain evidence="10">CBS 130266</strain>
    </source>
</reference>
<dbReference type="InterPro" id="IPR052606">
    <property type="entry name" value="DnaJ_domain_protein"/>
</dbReference>
<dbReference type="SUPFAM" id="SSF46565">
    <property type="entry name" value="Chaperone J-domain"/>
    <property type="match status" value="1"/>
</dbReference>
<dbReference type="EMBL" id="MU007158">
    <property type="protein sequence ID" value="KAF2416437.1"/>
    <property type="molecule type" value="Genomic_DNA"/>
</dbReference>
<evidence type="ECO:0000256" key="4">
    <source>
        <dbReference type="ARBA" id="ARBA00023136"/>
    </source>
</evidence>
<keyword evidence="4 7" id="KW-0472">Membrane</keyword>
<name>A0A9P4NDZ3_9PEZI</name>
<organism evidence="10 11">
    <name type="scientific">Tothia fuscella</name>
    <dbReference type="NCBI Taxonomy" id="1048955"/>
    <lineage>
        <taxon>Eukaryota</taxon>
        <taxon>Fungi</taxon>
        <taxon>Dikarya</taxon>
        <taxon>Ascomycota</taxon>
        <taxon>Pezizomycotina</taxon>
        <taxon>Dothideomycetes</taxon>
        <taxon>Pleosporomycetidae</taxon>
        <taxon>Venturiales</taxon>
        <taxon>Cylindrosympodiaceae</taxon>
        <taxon>Tothia</taxon>
    </lineage>
</organism>
<keyword evidence="3 7" id="KW-1133">Transmembrane helix</keyword>
<gene>
    <name evidence="10" type="ORF">EJ08DRAFT_690916</name>
</gene>
<dbReference type="Gene3D" id="1.10.287.110">
    <property type="entry name" value="DnaJ domain"/>
    <property type="match status" value="1"/>
</dbReference>
<dbReference type="CDD" id="cd06257">
    <property type="entry name" value="DnaJ"/>
    <property type="match status" value="1"/>
</dbReference>
<dbReference type="Proteomes" id="UP000800235">
    <property type="component" value="Unassembled WGS sequence"/>
</dbReference>
<accession>A0A9P4NDZ3</accession>
<evidence type="ECO:0000256" key="5">
    <source>
        <dbReference type="ARBA" id="ARBA00037847"/>
    </source>
</evidence>
<dbReference type="Pfam" id="PF00226">
    <property type="entry name" value="DnaJ"/>
    <property type="match status" value="1"/>
</dbReference>
<sequence>MRLLSFLLCASAALVTAWQKEDHEIFQLRDAVITSEGDNATFYSFVGVKPSATRDEINKAYRKMNARIHPDKARQSFIANYGKPKPGEVKGKGPKVHKKPSQREIQAFYKAAEERSARLSVVVNILRGENRDRYDYFLKKGFPKWRGTGYYYTRYRPGLGSVLFGLFVVMGGAAHYGALYVSHKRHREFVQRYISHARQMAWGDNFGGIAGIPGANGAPNGGAAATGLDTPGESGEEQQAQQWNRKQKRFQEREARKQGKNPKAIKSIKKSDISTPVEAELTSGPVGAKKRVVAENGKVLIVDSVGNVYVEEETEEGQRVELLLDIDAIEPPTIYDTVLFRLPTALYRKSVGRFVGGPEAVTEDQDEFNDLTFANGEIDSDEAITQATSLNANAEEKNRKPRVRGQ</sequence>
<comment type="subcellular location">
    <subcellularLocation>
        <location evidence="5">Endomembrane system</location>
        <topology evidence="5">Single-pass membrane protein</topology>
    </subcellularLocation>
</comment>
<dbReference type="PANTHER" id="PTHR44653">
    <property type="entry name" value="DNAJ HOMOLOG SUBFAMILY C MEMBER 1"/>
    <property type="match status" value="1"/>
</dbReference>
<dbReference type="GO" id="GO:0012505">
    <property type="term" value="C:endomembrane system"/>
    <property type="evidence" value="ECO:0007669"/>
    <property type="project" value="UniProtKB-SubCell"/>
</dbReference>